<dbReference type="InterPro" id="IPR035587">
    <property type="entry name" value="DUS-like_FMN-bd"/>
</dbReference>
<dbReference type="SUPFAM" id="SSF51395">
    <property type="entry name" value="FMN-linked oxidoreductases"/>
    <property type="match status" value="1"/>
</dbReference>
<dbReference type="CDD" id="cd02801">
    <property type="entry name" value="DUS_like_FMN"/>
    <property type="match status" value="1"/>
</dbReference>
<evidence type="ECO:0000256" key="17">
    <source>
        <dbReference type="ARBA" id="ARBA00049467"/>
    </source>
</evidence>
<keyword evidence="7" id="KW-0560">Oxidoreductase</keyword>
<accession>A0A8H3FHK0</accession>
<gene>
    <name evidence="20" type="ORF">GOMPHAMPRED_004059</name>
</gene>
<comment type="cofactor">
    <cofactor evidence="1">
        <name>FMN</name>
        <dbReference type="ChEBI" id="CHEBI:58210"/>
    </cofactor>
</comment>
<dbReference type="Pfam" id="PF01207">
    <property type="entry name" value="Dus"/>
    <property type="match status" value="1"/>
</dbReference>
<comment type="catalytic activity">
    <reaction evidence="17">
        <text>5,6-dihydrouridine(17) in tRNA + NADP(+) = uridine(17) in tRNA + NADPH + H(+)</text>
        <dbReference type="Rhea" id="RHEA:53368"/>
        <dbReference type="Rhea" id="RHEA-COMP:13541"/>
        <dbReference type="Rhea" id="RHEA-COMP:13542"/>
        <dbReference type="ChEBI" id="CHEBI:15378"/>
        <dbReference type="ChEBI" id="CHEBI:57783"/>
        <dbReference type="ChEBI" id="CHEBI:58349"/>
        <dbReference type="ChEBI" id="CHEBI:65315"/>
        <dbReference type="ChEBI" id="CHEBI:74443"/>
        <dbReference type="EC" id="1.3.1.88"/>
    </reaction>
    <physiologicalReaction direction="right-to-left" evidence="17">
        <dbReference type="Rhea" id="RHEA:53370"/>
    </physiologicalReaction>
</comment>
<dbReference type="GO" id="GO:0050660">
    <property type="term" value="F:flavin adenine dinucleotide binding"/>
    <property type="evidence" value="ECO:0007669"/>
    <property type="project" value="InterPro"/>
</dbReference>
<comment type="similarity">
    <text evidence="9">Belongs to the Dus family. Dus1 subfamily.</text>
</comment>
<evidence type="ECO:0000256" key="2">
    <source>
        <dbReference type="ARBA" id="ARBA00022630"/>
    </source>
</evidence>
<dbReference type="Gene3D" id="3.20.20.70">
    <property type="entry name" value="Aldolase class I"/>
    <property type="match status" value="1"/>
</dbReference>
<evidence type="ECO:0000256" key="1">
    <source>
        <dbReference type="ARBA" id="ARBA00001917"/>
    </source>
</evidence>
<dbReference type="AlphaFoldDB" id="A0A8H3FHK0"/>
<dbReference type="InterPro" id="IPR018517">
    <property type="entry name" value="tRNA_hU_synthase_CS"/>
</dbReference>
<evidence type="ECO:0000256" key="12">
    <source>
        <dbReference type="ARBA" id="ARBA00047287"/>
    </source>
</evidence>
<comment type="catalytic activity">
    <reaction evidence="14">
        <text>a 5,6-dihydrouridine in mRNA + NAD(+) = a uridine in mRNA + NADH + H(+)</text>
        <dbReference type="Rhea" id="RHEA:69851"/>
        <dbReference type="Rhea" id="RHEA-COMP:14658"/>
        <dbReference type="Rhea" id="RHEA-COMP:17789"/>
        <dbReference type="ChEBI" id="CHEBI:15378"/>
        <dbReference type="ChEBI" id="CHEBI:57540"/>
        <dbReference type="ChEBI" id="CHEBI:57945"/>
        <dbReference type="ChEBI" id="CHEBI:65315"/>
        <dbReference type="ChEBI" id="CHEBI:74443"/>
    </reaction>
    <physiologicalReaction direction="right-to-left" evidence="14">
        <dbReference type="Rhea" id="RHEA:69853"/>
    </physiologicalReaction>
</comment>
<dbReference type="GO" id="GO:0017150">
    <property type="term" value="F:tRNA dihydrouridine synthase activity"/>
    <property type="evidence" value="ECO:0007669"/>
    <property type="project" value="InterPro"/>
</dbReference>
<comment type="function">
    <text evidence="11">Catalyzes the synthesis of dihydrouridine, a modified base found in the D-loop of most tRNAs. Specifically modifies U47 in cytoplasmic tRNAs. Catalyzes the synthesis of dihydrouridine in some mRNAs, thereby affecting their translation.</text>
</comment>
<keyword evidence="5" id="KW-0819">tRNA processing</keyword>
<evidence type="ECO:0000256" key="4">
    <source>
        <dbReference type="ARBA" id="ARBA00022664"/>
    </source>
</evidence>
<comment type="catalytic activity">
    <reaction evidence="12">
        <text>5,6-dihydrouridine(17) in tRNA + NAD(+) = uridine(17) in tRNA + NADH + H(+)</text>
        <dbReference type="Rhea" id="RHEA:53372"/>
        <dbReference type="Rhea" id="RHEA-COMP:13541"/>
        <dbReference type="Rhea" id="RHEA-COMP:13542"/>
        <dbReference type="ChEBI" id="CHEBI:15378"/>
        <dbReference type="ChEBI" id="CHEBI:57540"/>
        <dbReference type="ChEBI" id="CHEBI:57945"/>
        <dbReference type="ChEBI" id="CHEBI:65315"/>
        <dbReference type="ChEBI" id="CHEBI:74443"/>
        <dbReference type="EC" id="1.3.1.88"/>
    </reaction>
    <physiologicalReaction direction="right-to-left" evidence="12">
        <dbReference type="Rhea" id="RHEA:53374"/>
    </physiologicalReaction>
</comment>
<keyword evidence="8" id="KW-0520">NAD</keyword>
<keyword evidence="3" id="KW-0288">FMN</keyword>
<organism evidence="20 21">
    <name type="scientific">Gomphillus americanus</name>
    <dbReference type="NCBI Taxonomy" id="1940652"/>
    <lineage>
        <taxon>Eukaryota</taxon>
        <taxon>Fungi</taxon>
        <taxon>Dikarya</taxon>
        <taxon>Ascomycota</taxon>
        <taxon>Pezizomycotina</taxon>
        <taxon>Lecanoromycetes</taxon>
        <taxon>OSLEUM clade</taxon>
        <taxon>Ostropomycetidae</taxon>
        <taxon>Ostropales</taxon>
        <taxon>Graphidaceae</taxon>
        <taxon>Gomphilloideae</taxon>
        <taxon>Gomphillus</taxon>
    </lineage>
</organism>
<dbReference type="EC" id="1.3.1.88" evidence="10"/>
<name>A0A8H3FHK0_9LECA</name>
<keyword evidence="21" id="KW-1185">Reference proteome</keyword>
<evidence type="ECO:0000259" key="19">
    <source>
        <dbReference type="Pfam" id="PF01207"/>
    </source>
</evidence>
<evidence type="ECO:0000256" key="8">
    <source>
        <dbReference type="ARBA" id="ARBA00023027"/>
    </source>
</evidence>
<evidence type="ECO:0000313" key="20">
    <source>
        <dbReference type="EMBL" id="CAF9926096.1"/>
    </source>
</evidence>
<keyword evidence="2" id="KW-0285">Flavoprotein</keyword>
<dbReference type="OrthoDB" id="272303at2759"/>
<dbReference type="EMBL" id="CAJPDQ010000024">
    <property type="protein sequence ID" value="CAF9926096.1"/>
    <property type="molecule type" value="Genomic_DNA"/>
</dbReference>
<evidence type="ECO:0000256" key="10">
    <source>
        <dbReference type="ARBA" id="ARBA00038890"/>
    </source>
</evidence>
<feature type="region of interest" description="Disordered" evidence="18">
    <location>
        <begin position="498"/>
        <end position="542"/>
    </location>
</feature>
<comment type="catalytic activity">
    <reaction evidence="16">
        <text>a 5,6-dihydrouridine in mRNA + NADP(+) = a uridine in mRNA + NADPH + H(+)</text>
        <dbReference type="Rhea" id="RHEA:69855"/>
        <dbReference type="Rhea" id="RHEA-COMP:14658"/>
        <dbReference type="Rhea" id="RHEA-COMP:17789"/>
        <dbReference type="ChEBI" id="CHEBI:15378"/>
        <dbReference type="ChEBI" id="CHEBI:57783"/>
        <dbReference type="ChEBI" id="CHEBI:58349"/>
        <dbReference type="ChEBI" id="CHEBI:65315"/>
        <dbReference type="ChEBI" id="CHEBI:74443"/>
    </reaction>
    <physiologicalReaction direction="right-to-left" evidence="16">
        <dbReference type="Rhea" id="RHEA:69857"/>
    </physiologicalReaction>
</comment>
<dbReference type="GO" id="GO:0006397">
    <property type="term" value="P:mRNA processing"/>
    <property type="evidence" value="ECO:0007669"/>
    <property type="project" value="UniProtKB-KW"/>
</dbReference>
<protein>
    <recommendedName>
        <fullName evidence="10">tRNA-dihydrouridine(16/17) synthase [NAD(P)(+)]</fullName>
        <ecNumber evidence="10">1.3.1.88</ecNumber>
    </recommendedName>
</protein>
<evidence type="ECO:0000256" key="5">
    <source>
        <dbReference type="ARBA" id="ARBA00022694"/>
    </source>
</evidence>
<comment type="catalytic activity">
    <reaction evidence="15">
        <text>5,6-dihydrouridine(16) in tRNA + NAD(+) = uridine(16) in tRNA + NADH + H(+)</text>
        <dbReference type="Rhea" id="RHEA:53380"/>
        <dbReference type="Rhea" id="RHEA-COMP:13543"/>
        <dbReference type="Rhea" id="RHEA-COMP:13544"/>
        <dbReference type="ChEBI" id="CHEBI:15378"/>
        <dbReference type="ChEBI" id="CHEBI:57540"/>
        <dbReference type="ChEBI" id="CHEBI:57945"/>
        <dbReference type="ChEBI" id="CHEBI:65315"/>
        <dbReference type="ChEBI" id="CHEBI:74443"/>
        <dbReference type="EC" id="1.3.1.88"/>
    </reaction>
    <physiologicalReaction direction="right-to-left" evidence="15">
        <dbReference type="Rhea" id="RHEA:53382"/>
    </physiologicalReaction>
</comment>
<reference evidence="20" key="1">
    <citation type="submission" date="2021-03" db="EMBL/GenBank/DDBJ databases">
        <authorList>
            <person name="Tagirdzhanova G."/>
        </authorList>
    </citation>
    <scope>NUCLEOTIDE SEQUENCE</scope>
</reference>
<feature type="domain" description="DUS-like FMN-binding" evidence="19">
    <location>
        <begin position="29"/>
        <end position="279"/>
    </location>
</feature>
<dbReference type="PANTHER" id="PTHR11082:SF5">
    <property type="entry name" value="TRNA-DIHYDROURIDINE(16_17) SYNTHASE [NAD(P)(+)]-LIKE"/>
    <property type="match status" value="1"/>
</dbReference>
<evidence type="ECO:0000256" key="18">
    <source>
        <dbReference type="SAM" id="MobiDB-lite"/>
    </source>
</evidence>
<feature type="compositionally biased region" description="Basic and acidic residues" evidence="18">
    <location>
        <begin position="498"/>
        <end position="511"/>
    </location>
</feature>
<evidence type="ECO:0000256" key="13">
    <source>
        <dbReference type="ARBA" id="ARBA00047652"/>
    </source>
</evidence>
<keyword evidence="4" id="KW-0507">mRNA processing</keyword>
<dbReference type="Proteomes" id="UP000664169">
    <property type="component" value="Unassembled WGS sequence"/>
</dbReference>
<evidence type="ECO:0000313" key="21">
    <source>
        <dbReference type="Proteomes" id="UP000664169"/>
    </source>
</evidence>
<evidence type="ECO:0000256" key="3">
    <source>
        <dbReference type="ARBA" id="ARBA00022643"/>
    </source>
</evidence>
<dbReference type="PANTHER" id="PTHR11082">
    <property type="entry name" value="TRNA-DIHYDROURIDINE SYNTHASE"/>
    <property type="match status" value="1"/>
</dbReference>
<feature type="region of interest" description="Disordered" evidence="18">
    <location>
        <begin position="326"/>
        <end position="383"/>
    </location>
</feature>
<dbReference type="InterPro" id="IPR013785">
    <property type="entry name" value="Aldolase_TIM"/>
</dbReference>
<keyword evidence="6" id="KW-0521">NADP</keyword>
<feature type="compositionally biased region" description="Basic and acidic residues" evidence="18">
    <location>
        <begin position="334"/>
        <end position="348"/>
    </location>
</feature>
<evidence type="ECO:0000256" key="15">
    <source>
        <dbReference type="ARBA" id="ARBA00048934"/>
    </source>
</evidence>
<comment type="catalytic activity">
    <reaction evidence="13">
        <text>5,6-dihydrouridine(16) in tRNA + NADP(+) = uridine(16) in tRNA + NADPH + H(+)</text>
        <dbReference type="Rhea" id="RHEA:53376"/>
        <dbReference type="Rhea" id="RHEA-COMP:13543"/>
        <dbReference type="Rhea" id="RHEA-COMP:13544"/>
        <dbReference type="ChEBI" id="CHEBI:15378"/>
        <dbReference type="ChEBI" id="CHEBI:57783"/>
        <dbReference type="ChEBI" id="CHEBI:58349"/>
        <dbReference type="ChEBI" id="CHEBI:65315"/>
        <dbReference type="ChEBI" id="CHEBI:74443"/>
        <dbReference type="EC" id="1.3.1.88"/>
    </reaction>
    <physiologicalReaction direction="right-to-left" evidence="13">
        <dbReference type="Rhea" id="RHEA:53378"/>
    </physiologicalReaction>
</comment>
<evidence type="ECO:0000256" key="11">
    <source>
        <dbReference type="ARBA" id="ARBA00045934"/>
    </source>
</evidence>
<evidence type="ECO:0000256" key="7">
    <source>
        <dbReference type="ARBA" id="ARBA00023002"/>
    </source>
</evidence>
<evidence type="ECO:0000256" key="9">
    <source>
        <dbReference type="ARBA" id="ARBA00038313"/>
    </source>
</evidence>
<feature type="compositionally biased region" description="Basic and acidic residues" evidence="18">
    <location>
        <begin position="358"/>
        <end position="374"/>
    </location>
</feature>
<evidence type="ECO:0000256" key="6">
    <source>
        <dbReference type="ARBA" id="ARBA00022857"/>
    </source>
</evidence>
<evidence type="ECO:0000256" key="14">
    <source>
        <dbReference type="ARBA" id="ARBA00048342"/>
    </source>
</evidence>
<comment type="caution">
    <text evidence="20">The sequence shown here is derived from an EMBL/GenBank/DDBJ whole genome shotgun (WGS) entry which is preliminary data.</text>
</comment>
<sequence length="542" mass="61119">MVEQATCVTRKKPTGRAFYESIGKPSVVLAPMVDQSEFIWRVLTRSFMKPGHAGDLLAYSPMLHARLMAQTADYRDKHFQPTLAGLKDLPQFGLTYKERLDGRRDVDRPLIVQFCANDPDVLLEAARYVQPFCDAVDLNLGCPQGIARSGHYGAFLQEDQDLIFRLISNLRDNLDIPVTAKIRILETKEKTLAYARNVLAAGASIITVHGRQRHQKGHETGLADWSAIRHLRDNLPPETVIFANGNILRPEDIAECRKATGADAVMSAEGNLYDPTIFGPHPPEQINDKEYFVGRDGRGGYRMDFVFRRYLSLIYEYVLEIPEPERSPLFSLSDPHETMTKRAREEHLTPPPAKKQKTGSEKKRKEKKSKDGSKRASGPNLGAMQPHLFHMLRPLIAIHTEVRDVLATSRAGNMETFELVLKLTEAAVKEGLLEYEADPTKFEIPKSLLDQKIDLDNFESSERAVRLCKRPWFVCQSYVRPLPKEAIEKGSLRLSKKEIQRREEMKSKQADESTNSVGSRPAQDLEAGLEKDEVAAPTMVCG</sequence>
<proteinExistence type="inferred from homology"/>
<dbReference type="PROSITE" id="PS01136">
    <property type="entry name" value="UPF0034"/>
    <property type="match status" value="1"/>
</dbReference>
<evidence type="ECO:0000256" key="16">
    <source>
        <dbReference type="ARBA" id="ARBA00049447"/>
    </source>
</evidence>